<protein>
    <submittedName>
        <fullName evidence="2">Uncharacterized protein</fullName>
    </submittedName>
</protein>
<accession>A0A8S0R0M2</accession>
<evidence type="ECO:0000256" key="1">
    <source>
        <dbReference type="SAM" id="MobiDB-lite"/>
    </source>
</evidence>
<reference evidence="2 3" key="1">
    <citation type="submission" date="2019-12" db="EMBL/GenBank/DDBJ databases">
        <authorList>
            <person name="Alioto T."/>
            <person name="Alioto T."/>
            <person name="Gomez Garrido J."/>
        </authorList>
    </citation>
    <scope>NUCLEOTIDE SEQUENCE [LARGE SCALE GENOMIC DNA]</scope>
</reference>
<organism evidence="2 3">
    <name type="scientific">Olea europaea subsp. europaea</name>
    <dbReference type="NCBI Taxonomy" id="158383"/>
    <lineage>
        <taxon>Eukaryota</taxon>
        <taxon>Viridiplantae</taxon>
        <taxon>Streptophyta</taxon>
        <taxon>Embryophyta</taxon>
        <taxon>Tracheophyta</taxon>
        <taxon>Spermatophyta</taxon>
        <taxon>Magnoliopsida</taxon>
        <taxon>eudicotyledons</taxon>
        <taxon>Gunneridae</taxon>
        <taxon>Pentapetalae</taxon>
        <taxon>asterids</taxon>
        <taxon>lamiids</taxon>
        <taxon>Lamiales</taxon>
        <taxon>Oleaceae</taxon>
        <taxon>Oleeae</taxon>
        <taxon>Olea</taxon>
    </lineage>
</organism>
<evidence type="ECO:0000313" key="3">
    <source>
        <dbReference type="Proteomes" id="UP000594638"/>
    </source>
</evidence>
<name>A0A8S0R0M2_OLEEU</name>
<feature type="region of interest" description="Disordered" evidence="1">
    <location>
        <begin position="74"/>
        <end position="119"/>
    </location>
</feature>
<dbReference type="EMBL" id="CACTIH010002028">
    <property type="protein sequence ID" value="CAA2971857.1"/>
    <property type="molecule type" value="Genomic_DNA"/>
</dbReference>
<keyword evidence="3" id="KW-1185">Reference proteome</keyword>
<gene>
    <name evidence="2" type="ORF">OLEA9_A058486</name>
</gene>
<dbReference type="Gramene" id="OE9A058486T1">
    <property type="protein sequence ID" value="OE9A058486C1"/>
    <property type="gene ID" value="OE9A058486"/>
</dbReference>
<dbReference type="Proteomes" id="UP000594638">
    <property type="component" value="Unassembled WGS sequence"/>
</dbReference>
<comment type="caution">
    <text evidence="2">The sequence shown here is derived from an EMBL/GenBank/DDBJ whole genome shotgun (WGS) entry which is preliminary data.</text>
</comment>
<evidence type="ECO:0000313" key="2">
    <source>
        <dbReference type="EMBL" id="CAA2971857.1"/>
    </source>
</evidence>
<proteinExistence type="predicted"/>
<dbReference type="AlphaFoldDB" id="A0A8S0R0M2"/>
<sequence length="119" mass="13270">MNPRIKNWIANEQLSTAKLGGPDYFSNPNIEIYDLKPSKTEMAMPYVNDVQGKSGPSVLLLTDSSVRYACVPKDDNDDFIDPPPKWQETSPLRKSPIAKGASAAHHSTKEPQYHEAQWG</sequence>